<name>A0A3B0ZP21_9ZZZZ</name>
<dbReference type="InterPro" id="IPR005119">
    <property type="entry name" value="LysR_subst-bd"/>
</dbReference>
<dbReference type="SUPFAM" id="SSF46785">
    <property type="entry name" value="Winged helix' DNA-binding domain"/>
    <property type="match status" value="1"/>
</dbReference>
<dbReference type="Pfam" id="PF03466">
    <property type="entry name" value="LysR_substrate"/>
    <property type="match status" value="1"/>
</dbReference>
<comment type="similarity">
    <text evidence="1">Belongs to the LysR transcriptional regulatory family.</text>
</comment>
<feature type="domain" description="HTH lysR-type" evidence="5">
    <location>
        <begin position="21"/>
        <end position="78"/>
    </location>
</feature>
<reference evidence="6" key="1">
    <citation type="submission" date="2018-06" db="EMBL/GenBank/DDBJ databases">
        <authorList>
            <person name="Zhirakovskaya E."/>
        </authorList>
    </citation>
    <scope>NUCLEOTIDE SEQUENCE</scope>
</reference>
<proteinExistence type="inferred from homology"/>
<dbReference type="AlphaFoldDB" id="A0A3B0ZP21"/>
<dbReference type="PRINTS" id="PR00039">
    <property type="entry name" value="HTHLYSR"/>
</dbReference>
<dbReference type="GO" id="GO:0000976">
    <property type="term" value="F:transcription cis-regulatory region binding"/>
    <property type="evidence" value="ECO:0007669"/>
    <property type="project" value="TreeGrafter"/>
</dbReference>
<keyword evidence="3" id="KW-0238">DNA-binding</keyword>
<dbReference type="SUPFAM" id="SSF53850">
    <property type="entry name" value="Periplasmic binding protein-like II"/>
    <property type="match status" value="1"/>
</dbReference>
<dbReference type="PROSITE" id="PS50931">
    <property type="entry name" value="HTH_LYSR"/>
    <property type="match status" value="1"/>
</dbReference>
<evidence type="ECO:0000313" key="6">
    <source>
        <dbReference type="EMBL" id="VAW89853.1"/>
    </source>
</evidence>
<dbReference type="PANTHER" id="PTHR30126:SF5">
    <property type="entry name" value="HTH-TYPE TRANSCRIPTIONAL ACTIVATOR CMPR"/>
    <property type="match status" value="1"/>
</dbReference>
<dbReference type="Pfam" id="PF00126">
    <property type="entry name" value="HTH_1"/>
    <property type="match status" value="1"/>
</dbReference>
<evidence type="ECO:0000256" key="3">
    <source>
        <dbReference type="ARBA" id="ARBA00023125"/>
    </source>
</evidence>
<dbReference type="FunFam" id="1.10.10.10:FF:000001">
    <property type="entry name" value="LysR family transcriptional regulator"/>
    <property type="match status" value="1"/>
</dbReference>
<evidence type="ECO:0000256" key="4">
    <source>
        <dbReference type="ARBA" id="ARBA00023163"/>
    </source>
</evidence>
<dbReference type="EMBL" id="UOFP01000294">
    <property type="protein sequence ID" value="VAW89853.1"/>
    <property type="molecule type" value="Genomic_DNA"/>
</dbReference>
<dbReference type="PANTHER" id="PTHR30126">
    <property type="entry name" value="HTH-TYPE TRANSCRIPTIONAL REGULATOR"/>
    <property type="match status" value="1"/>
</dbReference>
<dbReference type="InterPro" id="IPR036390">
    <property type="entry name" value="WH_DNA-bd_sf"/>
</dbReference>
<keyword evidence="4" id="KW-0804">Transcription</keyword>
<dbReference type="GO" id="GO:0003700">
    <property type="term" value="F:DNA-binding transcription factor activity"/>
    <property type="evidence" value="ECO:0007669"/>
    <property type="project" value="InterPro"/>
</dbReference>
<sequence length="339" mass="38063">MTEQSDSKFKGGLPDYLIRHTTFRQMQIFEAVARLGSFTRAAEELFLTQPTVSTQLKKLTDVMELPLLDQSCRQIKPTEAGEELYRAVRKIFDSLSDLDTKVAALKGLNQGRLRLGVITTAKYFAPEILGDFWREYPGVDISLKVTNRNRIIERIQNNEDDLYILGQPPAKEFSLTAYPFAPNPMVVLAAKDHPLFQESNISIARLAEEPLISREIGSGIRDTTMKRFSEHGLTPNIRMDLGSNEAIKHAVIGGLGVAILSLHTLVLDGADGPLGVLDVEGFPIERKWYLAHHQDKELSPMVKAFLDFARASEPVISERMRTLYAQFSARHKDSVQEPL</sequence>
<gene>
    <name evidence="6" type="ORF">MNBD_GAMMA18-51</name>
</gene>
<protein>
    <submittedName>
        <fullName evidence="6">RuBisCO operon transcriptional regulator CbbR</fullName>
    </submittedName>
</protein>
<accession>A0A3B0ZP21</accession>
<organism evidence="6">
    <name type="scientific">hydrothermal vent metagenome</name>
    <dbReference type="NCBI Taxonomy" id="652676"/>
    <lineage>
        <taxon>unclassified sequences</taxon>
        <taxon>metagenomes</taxon>
        <taxon>ecological metagenomes</taxon>
    </lineage>
</organism>
<dbReference type="InterPro" id="IPR036388">
    <property type="entry name" value="WH-like_DNA-bd_sf"/>
</dbReference>
<evidence type="ECO:0000259" key="5">
    <source>
        <dbReference type="PROSITE" id="PS50931"/>
    </source>
</evidence>
<dbReference type="CDD" id="cd08419">
    <property type="entry name" value="PBP2_CbbR_RubisCO_like"/>
    <property type="match status" value="1"/>
</dbReference>
<evidence type="ECO:0000256" key="1">
    <source>
        <dbReference type="ARBA" id="ARBA00009437"/>
    </source>
</evidence>
<keyword evidence="2" id="KW-0805">Transcription regulation</keyword>
<dbReference type="InterPro" id="IPR000847">
    <property type="entry name" value="LysR_HTH_N"/>
</dbReference>
<evidence type="ECO:0000256" key="2">
    <source>
        <dbReference type="ARBA" id="ARBA00023015"/>
    </source>
</evidence>
<dbReference type="Gene3D" id="1.10.10.10">
    <property type="entry name" value="Winged helix-like DNA-binding domain superfamily/Winged helix DNA-binding domain"/>
    <property type="match status" value="1"/>
</dbReference>
<dbReference type="Gene3D" id="3.40.190.290">
    <property type="match status" value="1"/>
</dbReference>